<dbReference type="EMBL" id="AORC01000019">
    <property type="protein sequence ID" value="EYT48057.1"/>
    <property type="molecule type" value="Genomic_DNA"/>
</dbReference>
<dbReference type="InterPro" id="IPR047681">
    <property type="entry name" value="PPA1309-like"/>
</dbReference>
<name>A0A022KVP0_9MICO</name>
<evidence type="ECO:0000313" key="1">
    <source>
        <dbReference type="EMBL" id="EYT48057.1"/>
    </source>
</evidence>
<dbReference type="Proteomes" id="UP000019754">
    <property type="component" value="Unassembled WGS sequence"/>
</dbReference>
<dbReference type="RefSeq" id="WP_017824026.1">
    <property type="nucleotide sequence ID" value="NZ_AORC01000019.1"/>
</dbReference>
<protein>
    <submittedName>
        <fullName evidence="1">Uncharacterized protein</fullName>
    </submittedName>
</protein>
<dbReference type="HOGENOM" id="CLU_1493469_0_0_11"/>
<dbReference type="AlphaFoldDB" id="A0A022KVP0"/>
<evidence type="ECO:0000313" key="2">
    <source>
        <dbReference type="Proteomes" id="UP000019754"/>
    </source>
</evidence>
<gene>
    <name evidence="1" type="ORF">D641_0113470</name>
</gene>
<comment type="caution">
    <text evidence="1">The sequence shown here is derived from an EMBL/GenBank/DDBJ whole genome shotgun (WGS) entry which is preliminary data.</text>
</comment>
<accession>A0A022KVP0</accession>
<sequence length="190" mass="19745">MTNASPDPLDAPTAALAAAVLEIARHVGDDVMAAPRWFALANSARLLAEQPGLAALLGEESSTIMAADELQLISIELDHHEPGSAASADHADPLQALTAVEWPDMANGAVLACDLAPEQWMVRAQDTDPTAIDAAEGEEALGALRVVVGALEDGTTWSALRRAGEQQYTLGAALLPDLTAALLESLQPPQ</sequence>
<organism evidence="1 2">
    <name type="scientific">Brachybacterium muris UCD-AY4</name>
    <dbReference type="NCBI Taxonomy" id="1249481"/>
    <lineage>
        <taxon>Bacteria</taxon>
        <taxon>Bacillati</taxon>
        <taxon>Actinomycetota</taxon>
        <taxon>Actinomycetes</taxon>
        <taxon>Micrococcales</taxon>
        <taxon>Dermabacteraceae</taxon>
        <taxon>Brachybacterium</taxon>
    </lineage>
</organism>
<keyword evidence="2" id="KW-1185">Reference proteome</keyword>
<dbReference type="STRING" id="1249481.D641_0113470"/>
<dbReference type="OrthoDB" id="4793703at2"/>
<dbReference type="NCBIfam" id="NF040618">
    <property type="entry name" value="PPA1309_fam"/>
    <property type="match status" value="1"/>
</dbReference>
<proteinExistence type="predicted"/>
<reference evidence="1 2" key="1">
    <citation type="journal article" date="2013" name="Genome Announc.">
        <title>Draft genome sequence of an Actinobacterium, Brachybacterium muris strain UCD-AY4.</title>
        <authorList>
            <person name="Lo J.R."/>
            <person name="Lang J.M."/>
            <person name="Darling A.E."/>
            <person name="Eisen J.A."/>
            <person name="Coil D.A."/>
        </authorList>
    </citation>
    <scope>NUCLEOTIDE SEQUENCE [LARGE SCALE GENOMIC DNA]</scope>
    <source>
        <strain evidence="1 2">UCD-AY4</strain>
    </source>
</reference>